<dbReference type="PANTHER" id="PTHR34698:SF2">
    <property type="entry name" value="5-OXOPROLINASE SUBUNIT B"/>
    <property type="match status" value="1"/>
</dbReference>
<sequence length="245" mass="27095">MAAIKFRPAGDSALAVEFGETIDEQTNQKVRNMYYALQNLKLPGVVETVPTYRSLLVYFDPLQQVPERLAEELLRVEMEMDSVPLPPPVLFHVPVLYGGDVGPDLAFVAEHAGLSEEEVIKIHTAKRYRIYMLGFTPGFCYLGGMAKQLATPRLSVPRTKIPAGSVGIAGEQTGIYPMDSPGGWQLIGRTPLRLFAPLSKTPFLFSAGNYLRFFSVDACEYRRIEELCAQGKYQPQAEVFADGGS</sequence>
<dbReference type="SMART" id="SM00796">
    <property type="entry name" value="AHS1"/>
    <property type="match status" value="1"/>
</dbReference>
<organism evidence="5 6">
    <name type="scientific">Dethiobacter alkaliphilus AHT 1</name>
    <dbReference type="NCBI Taxonomy" id="555088"/>
    <lineage>
        <taxon>Bacteria</taxon>
        <taxon>Bacillati</taxon>
        <taxon>Bacillota</taxon>
        <taxon>Dethiobacteria</taxon>
        <taxon>Dethiobacterales</taxon>
        <taxon>Dethiobacteraceae</taxon>
        <taxon>Dethiobacter</taxon>
    </lineage>
</organism>
<keyword evidence="1" id="KW-0547">Nucleotide-binding</keyword>
<protein>
    <submittedName>
        <fullName evidence="5">Allophanate hydrolase subunit 1</fullName>
    </submittedName>
</protein>
<accession>C0GH21</accession>
<dbReference type="NCBIfam" id="TIGR00370">
    <property type="entry name" value="5-oxoprolinase subunit PxpB"/>
    <property type="match status" value="1"/>
</dbReference>
<dbReference type="SUPFAM" id="SSF50891">
    <property type="entry name" value="Cyclophilin-like"/>
    <property type="match status" value="1"/>
</dbReference>
<dbReference type="eggNOG" id="COG2049">
    <property type="taxonomic scope" value="Bacteria"/>
</dbReference>
<gene>
    <name evidence="5" type="ORF">DealDRAFT_1780</name>
</gene>
<dbReference type="AlphaFoldDB" id="C0GH21"/>
<dbReference type="InterPro" id="IPR010016">
    <property type="entry name" value="PxpB"/>
</dbReference>
<evidence type="ECO:0000313" key="6">
    <source>
        <dbReference type="Proteomes" id="UP000006443"/>
    </source>
</evidence>
<dbReference type="InterPro" id="IPR029000">
    <property type="entry name" value="Cyclophilin-like_dom_sf"/>
</dbReference>
<dbReference type="Proteomes" id="UP000006443">
    <property type="component" value="Unassembled WGS sequence"/>
</dbReference>
<dbReference type="GO" id="GO:0016787">
    <property type="term" value="F:hydrolase activity"/>
    <property type="evidence" value="ECO:0007669"/>
    <property type="project" value="UniProtKB-KW"/>
</dbReference>
<keyword evidence="6" id="KW-1185">Reference proteome</keyword>
<dbReference type="PANTHER" id="PTHR34698">
    <property type="entry name" value="5-OXOPROLINASE SUBUNIT B"/>
    <property type="match status" value="1"/>
</dbReference>
<comment type="caution">
    <text evidence="5">The sequence shown here is derived from an EMBL/GenBank/DDBJ whole genome shotgun (WGS) entry which is preliminary data.</text>
</comment>
<dbReference type="OrthoDB" id="9778567at2"/>
<dbReference type="Pfam" id="PF02682">
    <property type="entry name" value="CT_C_D"/>
    <property type="match status" value="1"/>
</dbReference>
<dbReference type="InterPro" id="IPR003833">
    <property type="entry name" value="CT_C_D"/>
</dbReference>
<keyword evidence="2 5" id="KW-0378">Hydrolase</keyword>
<feature type="domain" description="Carboxyltransferase" evidence="4">
    <location>
        <begin position="4"/>
        <end position="205"/>
    </location>
</feature>
<evidence type="ECO:0000313" key="5">
    <source>
        <dbReference type="EMBL" id="EEG77323.1"/>
    </source>
</evidence>
<dbReference type="EMBL" id="ACJM01000008">
    <property type="protein sequence ID" value="EEG77323.1"/>
    <property type="molecule type" value="Genomic_DNA"/>
</dbReference>
<evidence type="ECO:0000256" key="3">
    <source>
        <dbReference type="ARBA" id="ARBA00022840"/>
    </source>
</evidence>
<evidence type="ECO:0000256" key="2">
    <source>
        <dbReference type="ARBA" id="ARBA00022801"/>
    </source>
</evidence>
<name>C0GH21_DETAL</name>
<reference evidence="5 6" key="1">
    <citation type="submission" date="2009-02" db="EMBL/GenBank/DDBJ databases">
        <title>Sequencing of the draft genome and assembly of Dethiobacter alkaliphilus AHT 1.</title>
        <authorList>
            <consortium name="US DOE Joint Genome Institute (JGI-PGF)"/>
            <person name="Lucas S."/>
            <person name="Copeland A."/>
            <person name="Lapidus A."/>
            <person name="Glavina del Rio T."/>
            <person name="Dalin E."/>
            <person name="Tice H."/>
            <person name="Bruce D."/>
            <person name="Goodwin L."/>
            <person name="Pitluck S."/>
            <person name="Larimer F."/>
            <person name="Land M.L."/>
            <person name="Hauser L."/>
            <person name="Muyzer G."/>
        </authorList>
    </citation>
    <scope>NUCLEOTIDE SEQUENCE [LARGE SCALE GENOMIC DNA]</scope>
    <source>
        <strain evidence="5 6">AHT 1</strain>
    </source>
</reference>
<dbReference type="RefSeq" id="WP_008516712.1">
    <property type="nucleotide sequence ID" value="NZ_ACJM01000008.1"/>
</dbReference>
<dbReference type="Gene3D" id="2.40.100.10">
    <property type="entry name" value="Cyclophilin-like"/>
    <property type="match status" value="1"/>
</dbReference>
<dbReference type="GO" id="GO:0005524">
    <property type="term" value="F:ATP binding"/>
    <property type="evidence" value="ECO:0007669"/>
    <property type="project" value="UniProtKB-KW"/>
</dbReference>
<evidence type="ECO:0000256" key="1">
    <source>
        <dbReference type="ARBA" id="ARBA00022741"/>
    </source>
</evidence>
<evidence type="ECO:0000259" key="4">
    <source>
        <dbReference type="SMART" id="SM00796"/>
    </source>
</evidence>
<keyword evidence="3" id="KW-0067">ATP-binding</keyword>
<proteinExistence type="predicted"/>
<dbReference type="SUPFAM" id="SSF160467">
    <property type="entry name" value="PH0987 N-terminal domain-like"/>
    <property type="match status" value="1"/>
</dbReference>
<dbReference type="Gene3D" id="3.30.1360.40">
    <property type="match status" value="1"/>
</dbReference>
<dbReference type="STRING" id="555088.DealDRAFT_1780"/>